<dbReference type="HOGENOM" id="CLU_000445_59_0_11"/>
<dbReference type="InterPro" id="IPR029062">
    <property type="entry name" value="Class_I_gatase-like"/>
</dbReference>
<dbReference type="RefSeq" id="WP_015038331.1">
    <property type="nucleotide sequence ID" value="NC_018750.1"/>
</dbReference>
<evidence type="ECO:0000313" key="5">
    <source>
        <dbReference type="EMBL" id="CCA60436.1"/>
    </source>
</evidence>
<dbReference type="Pfam" id="PF12833">
    <property type="entry name" value="HTH_18"/>
    <property type="match status" value="1"/>
</dbReference>
<evidence type="ECO:0000256" key="1">
    <source>
        <dbReference type="ARBA" id="ARBA00023015"/>
    </source>
</evidence>
<keyword evidence="1" id="KW-0805">Transcription regulation</keyword>
<dbReference type="Gene3D" id="3.40.50.880">
    <property type="match status" value="1"/>
</dbReference>
<feature type="region of interest" description="Disordered" evidence="3">
    <location>
        <begin position="1"/>
        <end position="65"/>
    </location>
</feature>
<evidence type="ECO:0000256" key="3">
    <source>
        <dbReference type="SAM" id="MobiDB-lite"/>
    </source>
</evidence>
<proteinExistence type="predicted"/>
<dbReference type="Proteomes" id="UP000006854">
    <property type="component" value="Chromosome"/>
</dbReference>
<dbReference type="GO" id="GO:0003700">
    <property type="term" value="F:DNA-binding transcription factor activity"/>
    <property type="evidence" value="ECO:0007669"/>
    <property type="project" value="InterPro"/>
</dbReference>
<keyword evidence="2" id="KW-0804">Transcription</keyword>
<dbReference type="InterPro" id="IPR002818">
    <property type="entry name" value="DJ-1/PfpI"/>
</dbReference>
<evidence type="ECO:0000259" key="4">
    <source>
        <dbReference type="PROSITE" id="PS01124"/>
    </source>
</evidence>
<dbReference type="GO" id="GO:0043565">
    <property type="term" value="F:sequence-specific DNA binding"/>
    <property type="evidence" value="ECO:0007669"/>
    <property type="project" value="InterPro"/>
</dbReference>
<keyword evidence="6" id="KW-1185">Reference proteome</keyword>
<dbReference type="PROSITE" id="PS01124">
    <property type="entry name" value="HTH_ARAC_FAMILY_2"/>
    <property type="match status" value="1"/>
</dbReference>
<dbReference type="InterPro" id="IPR052158">
    <property type="entry name" value="INH-QAR"/>
</dbReference>
<dbReference type="eggNOG" id="COG4977">
    <property type="taxonomic scope" value="Bacteria"/>
</dbReference>
<reference evidence="5 6" key="1">
    <citation type="journal article" date="2011" name="BMC Genomics">
        <title>Genome-wide analysis of the role of GlnR in Streptomyces venezuelae provides new insights into global nitrogen regulation in actinomycetes.</title>
        <authorList>
            <person name="Pullan S.T."/>
            <person name="Bibb M.J."/>
            <person name="Merrick M."/>
        </authorList>
    </citation>
    <scope>NUCLEOTIDE SEQUENCE [LARGE SCALE GENOMIC DNA]</scope>
    <source>
        <strain evidence="6">ATCC 10712 / CBS 650.69 / DSM 40230 / JCM 4526 / NBRC 13096 / PD 04745</strain>
    </source>
</reference>
<dbReference type="AlphaFoldDB" id="F2RLQ6"/>
<feature type="compositionally biased region" description="Basic and acidic residues" evidence="3">
    <location>
        <begin position="10"/>
        <end position="65"/>
    </location>
</feature>
<accession>F2RLQ6</accession>
<dbReference type="GeneID" id="51867664"/>
<evidence type="ECO:0000313" key="6">
    <source>
        <dbReference type="Proteomes" id="UP000006854"/>
    </source>
</evidence>
<dbReference type="SUPFAM" id="SSF52317">
    <property type="entry name" value="Class I glutamine amidotransferase-like"/>
    <property type="match status" value="1"/>
</dbReference>
<dbReference type="EMBL" id="FR845719">
    <property type="protein sequence ID" value="CCA60436.1"/>
    <property type="molecule type" value="Genomic_DNA"/>
</dbReference>
<sequence length="396" mass="42384">MTVAVRRPKAPGDRDARRADADRAPDARGADADRTPDVRGADGDRAPDVRRADRDRAADARRVDRGGGGAGALRVGVLAYPGCFASEVFGVPDLLTMAAHVAGPDAPGYRVTVVSPRRRVVASGGASLDVRPLREVDVLVVPGFERGPGTDLDALLAGLAPETEAIRAQAAAGTAVVSLCVGAFLLAEAGLLDGRRATTSWLYADELAGRCPTADVRPERLVVTDAGVTTTAAFSAMYDFALDLIRRHSGDRVARTTARVALVDDARTSQTPYVDPRLLPRPGAGFSRRVMRRLDQNLAERYDLGALADDFRVSTRTLLRRFAEETGHSPLAHLQASRVRRARHLLETTDRTVASVAAAVGYQDPGTFAALFARHTGHRPSAYRAAFRRRDRGPEG</sequence>
<dbReference type="PATRIC" id="fig|953739.5.peg.2376"/>
<dbReference type="SMART" id="SM00342">
    <property type="entry name" value="HTH_ARAC"/>
    <property type="match status" value="1"/>
</dbReference>
<dbReference type="KEGG" id="sve:SVEN_7150"/>
<dbReference type="STRING" id="953739.SVEN_7150"/>
<name>F2RLQ6_STRVP</name>
<organism evidence="5 6">
    <name type="scientific">Streptomyces venezuelae (strain ATCC 10712 / CBS 650.69 / DSM 40230 / JCM 4526 / NBRC 13096 / PD 04745)</name>
    <dbReference type="NCBI Taxonomy" id="953739"/>
    <lineage>
        <taxon>Bacteria</taxon>
        <taxon>Bacillati</taxon>
        <taxon>Actinomycetota</taxon>
        <taxon>Actinomycetes</taxon>
        <taxon>Kitasatosporales</taxon>
        <taxon>Streptomycetaceae</taxon>
        <taxon>Streptomyces</taxon>
    </lineage>
</organism>
<dbReference type="PANTHER" id="PTHR43130:SF11">
    <property type="entry name" value="TRANSCRIPTIONAL REGULATORY PROTEIN"/>
    <property type="match status" value="1"/>
</dbReference>
<dbReference type="SUPFAM" id="SSF46689">
    <property type="entry name" value="Homeodomain-like"/>
    <property type="match status" value="2"/>
</dbReference>
<dbReference type="InterPro" id="IPR009057">
    <property type="entry name" value="Homeodomain-like_sf"/>
</dbReference>
<dbReference type="Pfam" id="PF01965">
    <property type="entry name" value="DJ-1_PfpI"/>
    <property type="match status" value="1"/>
</dbReference>
<feature type="domain" description="HTH araC/xylS-type" evidence="4">
    <location>
        <begin position="288"/>
        <end position="386"/>
    </location>
</feature>
<dbReference type="InterPro" id="IPR018060">
    <property type="entry name" value="HTH_AraC"/>
</dbReference>
<protein>
    <recommendedName>
        <fullName evidence="4">HTH araC/xylS-type domain-containing protein</fullName>
    </recommendedName>
</protein>
<dbReference type="Gene3D" id="1.10.10.60">
    <property type="entry name" value="Homeodomain-like"/>
    <property type="match status" value="1"/>
</dbReference>
<evidence type="ECO:0000256" key="2">
    <source>
        <dbReference type="ARBA" id="ARBA00023163"/>
    </source>
</evidence>
<gene>
    <name evidence="5" type="ordered locus">SVEN_7150</name>
</gene>
<dbReference type="PANTHER" id="PTHR43130">
    <property type="entry name" value="ARAC-FAMILY TRANSCRIPTIONAL REGULATOR"/>
    <property type="match status" value="1"/>
</dbReference>